<evidence type="ECO:0000313" key="3">
    <source>
        <dbReference type="Proteomes" id="UP000177506"/>
    </source>
</evidence>
<keyword evidence="3" id="KW-1185">Reference proteome</keyword>
<dbReference type="AlphaFoldDB" id="A0A1G1TH11"/>
<dbReference type="OrthoDB" id="7057889at2"/>
<gene>
    <name evidence="2" type="ORF">BEN49_07400</name>
</gene>
<reference evidence="2 3" key="1">
    <citation type="submission" date="2016-08" db="EMBL/GenBank/DDBJ databases">
        <title>Hymenobacter coccineus sp. nov., Hymenobacter lapidarius sp. nov. and Hymenobacter glacialis sp. nov., isolated from Antarctic soil.</title>
        <authorList>
            <person name="Sedlacek I."/>
            <person name="Kralova S."/>
            <person name="Kyrova K."/>
            <person name="Maslanova I."/>
            <person name="Stankova E."/>
            <person name="Vrbovska V."/>
            <person name="Nemec M."/>
            <person name="Bartak M."/>
            <person name="Svec P."/>
            <person name="Busse H.-J."/>
            <person name="Pantucek R."/>
        </authorList>
    </citation>
    <scope>NUCLEOTIDE SEQUENCE [LARGE SCALE GENOMIC DNA]</scope>
    <source>
        <strain evidence="2 3">CCM 8649</strain>
    </source>
</reference>
<evidence type="ECO:0000256" key="1">
    <source>
        <dbReference type="SAM" id="Phobius"/>
    </source>
</evidence>
<comment type="caution">
    <text evidence="2">The sequence shown here is derived from an EMBL/GenBank/DDBJ whole genome shotgun (WGS) entry which is preliminary data.</text>
</comment>
<accession>A0A1G1TH11</accession>
<dbReference type="Proteomes" id="UP000177506">
    <property type="component" value="Unassembled WGS sequence"/>
</dbReference>
<organism evidence="2 3">
    <name type="scientific">Hymenobacter coccineus</name>
    <dbReference type="NCBI Taxonomy" id="1908235"/>
    <lineage>
        <taxon>Bacteria</taxon>
        <taxon>Pseudomonadati</taxon>
        <taxon>Bacteroidota</taxon>
        <taxon>Cytophagia</taxon>
        <taxon>Cytophagales</taxon>
        <taxon>Hymenobacteraceae</taxon>
        <taxon>Hymenobacter</taxon>
    </lineage>
</organism>
<sequence>MENRPLYSAEITEIIGTPPWWIIRAGGGVLLVVFVACLSLASVVQVPEQSNAPVFISGTTSPYYVRQIAGGARPAAASGQIVELGQLLVRGPLDDASGIRAPFAGRLRLQRLPAAASPGDTIGLLVPLRNAYRFNGVLDLAQASTLSNDQALTIRVTMSDHPDSYLSLSGYLGYVSPVVRQGHVACVGQLDSLSNVLLARYSSAITNLEGTLLLTSKRKPLLQSLFK</sequence>
<name>A0A1G1TH11_9BACT</name>
<protein>
    <submittedName>
        <fullName evidence="2">Uncharacterized protein</fullName>
    </submittedName>
</protein>
<keyword evidence="1" id="KW-0472">Membrane</keyword>
<keyword evidence="1" id="KW-0812">Transmembrane</keyword>
<proteinExistence type="predicted"/>
<evidence type="ECO:0000313" key="2">
    <source>
        <dbReference type="EMBL" id="OGX90170.1"/>
    </source>
</evidence>
<dbReference type="EMBL" id="MDZA01000188">
    <property type="protein sequence ID" value="OGX90170.1"/>
    <property type="molecule type" value="Genomic_DNA"/>
</dbReference>
<dbReference type="RefSeq" id="WP_070743718.1">
    <property type="nucleotide sequence ID" value="NZ_MDZA01000188.1"/>
</dbReference>
<feature type="transmembrane region" description="Helical" evidence="1">
    <location>
        <begin position="21"/>
        <end position="44"/>
    </location>
</feature>
<keyword evidence="1" id="KW-1133">Transmembrane helix</keyword>